<dbReference type="SUPFAM" id="SSF75011">
    <property type="entry name" value="3-carboxy-cis,cis-mucoante lactonizing enzyme"/>
    <property type="match status" value="1"/>
</dbReference>
<accession>A0A916JBW6</accession>
<evidence type="ECO:0000313" key="1">
    <source>
        <dbReference type="EMBL" id="CAG4998733.1"/>
    </source>
</evidence>
<comment type="caution">
    <text evidence="1">The sequence shown here is derived from an EMBL/GenBank/DDBJ whole genome shotgun (WGS) entry which is preliminary data.</text>
</comment>
<protein>
    <submittedName>
        <fullName evidence="1">Uncharacterized protein</fullName>
    </submittedName>
</protein>
<reference evidence="1" key="1">
    <citation type="submission" date="2021-04" db="EMBL/GenBank/DDBJ databases">
        <authorList>
            <person name="Rodrigo-Torres L."/>
            <person name="Arahal R. D."/>
            <person name="Lucena T."/>
        </authorList>
    </citation>
    <scope>NUCLEOTIDE SEQUENCE</scope>
    <source>
        <strain evidence="1">CECT 9275</strain>
    </source>
</reference>
<organism evidence="1 2">
    <name type="scientific">Dyadobacter helix</name>
    <dbReference type="NCBI Taxonomy" id="2822344"/>
    <lineage>
        <taxon>Bacteria</taxon>
        <taxon>Pseudomonadati</taxon>
        <taxon>Bacteroidota</taxon>
        <taxon>Cytophagia</taxon>
        <taxon>Cytophagales</taxon>
        <taxon>Spirosomataceae</taxon>
        <taxon>Dyadobacter</taxon>
    </lineage>
</organism>
<name>A0A916JBW6_9BACT</name>
<sequence>MDLSGFLLACNRYHFKTQYSTLTKLLSMKKVALFAGLIALGAVPVVAQSTINFNAKGLIVISDADLAASALVDGKLLTDNTAKDQLTSIKFPIERGKGIGSALISNSVFGNSKTIAVPVNGGLAYVLENKLRPADGVTQYKDAAAEFPAGEKLYVVDIMNLAAPKAKFGFSVGKNPTSIDINKNELIISTRDAGKELVFIEAAPDGKPARFLNLPAALDTTSKITDLTWHPSGDFIAFTLDNSNEVGIYKVIREAGKLKNVELLGKPIKVGADPSMGKFSTDGKHYFVLDSKAKQGGASEPGEIHVVDFSMDGSAEHKVVSKAAVGVNTGSFATSPDGSLLVAVNAGKSGSPWSEAGAGTGASLTLYKVGADGALAKVADYPFEGIYPRGVVFDKDGSNLAVSVFEYLEFGAGTGGVEFYSVTKGDTPALKKQGAKVSVGKGAHTVRIVP</sequence>
<dbReference type="AlphaFoldDB" id="A0A916JBW6"/>
<proteinExistence type="predicted"/>
<gene>
    <name evidence="1" type="ORF">DYBT9275_02068</name>
</gene>
<dbReference type="EMBL" id="CAJRAF010000002">
    <property type="protein sequence ID" value="CAG4998733.1"/>
    <property type="molecule type" value="Genomic_DNA"/>
</dbReference>
<dbReference type="Gene3D" id="2.130.10.10">
    <property type="entry name" value="YVTN repeat-like/Quinoprotein amine dehydrogenase"/>
    <property type="match status" value="1"/>
</dbReference>
<dbReference type="Proteomes" id="UP000680038">
    <property type="component" value="Unassembled WGS sequence"/>
</dbReference>
<keyword evidence="2" id="KW-1185">Reference proteome</keyword>
<dbReference type="Pfam" id="PF10282">
    <property type="entry name" value="Lactonase"/>
    <property type="match status" value="1"/>
</dbReference>
<evidence type="ECO:0000313" key="2">
    <source>
        <dbReference type="Proteomes" id="UP000680038"/>
    </source>
</evidence>
<dbReference type="InterPro" id="IPR019405">
    <property type="entry name" value="Lactonase_7-beta_prop"/>
</dbReference>
<dbReference type="InterPro" id="IPR015943">
    <property type="entry name" value="WD40/YVTN_repeat-like_dom_sf"/>
</dbReference>